<evidence type="ECO:0000313" key="5">
    <source>
        <dbReference type="Proteomes" id="UP000008561"/>
    </source>
</evidence>
<dbReference type="GO" id="GO:0000160">
    <property type="term" value="P:phosphorelay signal transduction system"/>
    <property type="evidence" value="ECO:0007669"/>
    <property type="project" value="InterPro"/>
</dbReference>
<dbReference type="SMART" id="SM00448">
    <property type="entry name" value="REC"/>
    <property type="match status" value="1"/>
</dbReference>
<dbReference type="PANTHER" id="PTHR44591:SF3">
    <property type="entry name" value="RESPONSE REGULATORY DOMAIN-CONTAINING PROTEIN"/>
    <property type="match status" value="1"/>
</dbReference>
<dbReference type="SUPFAM" id="SSF52172">
    <property type="entry name" value="CheY-like"/>
    <property type="match status" value="1"/>
</dbReference>
<feature type="domain" description="Response regulatory" evidence="3">
    <location>
        <begin position="3"/>
        <end position="118"/>
    </location>
</feature>
<dbReference type="InterPro" id="IPR025497">
    <property type="entry name" value="PatA-like_N"/>
</dbReference>
<dbReference type="Proteomes" id="UP000008561">
    <property type="component" value="Chromosome"/>
</dbReference>
<dbReference type="OrthoDB" id="5487947at2"/>
<dbReference type="PANTHER" id="PTHR44591">
    <property type="entry name" value="STRESS RESPONSE REGULATOR PROTEIN 1"/>
    <property type="match status" value="1"/>
</dbReference>
<dbReference type="HOGENOM" id="CLU_1223133_0_0_7"/>
<gene>
    <name evidence="4" type="ordered locus">Dole_0049</name>
</gene>
<dbReference type="Gene3D" id="3.40.50.2300">
    <property type="match status" value="1"/>
</dbReference>
<dbReference type="EMBL" id="CP000859">
    <property type="protein sequence ID" value="ABW65859.1"/>
    <property type="molecule type" value="Genomic_DNA"/>
</dbReference>
<dbReference type="InterPro" id="IPR001789">
    <property type="entry name" value="Sig_transdc_resp-reg_receiver"/>
</dbReference>
<dbReference type="Pfam" id="PF14332">
    <property type="entry name" value="DUF4388"/>
    <property type="match status" value="1"/>
</dbReference>
<dbReference type="Pfam" id="PF00072">
    <property type="entry name" value="Response_reg"/>
    <property type="match status" value="1"/>
</dbReference>
<dbReference type="InterPro" id="IPR050595">
    <property type="entry name" value="Bact_response_regulator"/>
</dbReference>
<keyword evidence="5" id="KW-1185">Reference proteome</keyword>
<dbReference type="STRING" id="96561.Dole_0049"/>
<evidence type="ECO:0000313" key="4">
    <source>
        <dbReference type="EMBL" id="ABW65859.1"/>
    </source>
</evidence>
<sequence length="226" mass="25035">MDKVLIVDDSQQLLDLLRRIQNKYKDEFEMILVNSGTKAMAVLKEMPIDLVVTDLVMPQVDGLTLLTHINDRYPDVLCIAMTGYATENVVRMLPDNLLQLLKKPFDIQNLITVIRKGLKTEPAAGTMRGIAVASFLQLLELDQKSCALEVALASGQQGTFFFKEGVLYDATFGSLTGKEAAIAMISSGEKPQFTLKPATKPHIPRRITCRLMELLLQAAQKKDQAG</sequence>
<reference evidence="4 5" key="1">
    <citation type="submission" date="2007-10" db="EMBL/GenBank/DDBJ databases">
        <title>Complete sequence of Desulfococcus oleovorans Hxd3.</title>
        <authorList>
            <consortium name="US DOE Joint Genome Institute"/>
            <person name="Copeland A."/>
            <person name="Lucas S."/>
            <person name="Lapidus A."/>
            <person name="Barry K."/>
            <person name="Glavina del Rio T."/>
            <person name="Dalin E."/>
            <person name="Tice H."/>
            <person name="Pitluck S."/>
            <person name="Kiss H."/>
            <person name="Brettin T."/>
            <person name="Bruce D."/>
            <person name="Detter J.C."/>
            <person name="Han C."/>
            <person name="Schmutz J."/>
            <person name="Larimer F."/>
            <person name="Land M."/>
            <person name="Hauser L."/>
            <person name="Kyrpides N."/>
            <person name="Kim E."/>
            <person name="Wawrik B."/>
            <person name="Richardson P."/>
        </authorList>
    </citation>
    <scope>NUCLEOTIDE SEQUENCE [LARGE SCALE GENOMIC DNA]</scope>
    <source>
        <strain evidence="5">DSM 6200 / JCM 39069 / Hxd3</strain>
    </source>
</reference>
<evidence type="ECO:0000256" key="1">
    <source>
        <dbReference type="ARBA" id="ARBA00022553"/>
    </source>
</evidence>
<dbReference type="RefSeq" id="WP_012173478.1">
    <property type="nucleotide sequence ID" value="NC_009943.1"/>
</dbReference>
<feature type="modified residue" description="4-aspartylphosphate" evidence="2">
    <location>
        <position position="54"/>
    </location>
</feature>
<dbReference type="AlphaFoldDB" id="A8ZRU2"/>
<dbReference type="PROSITE" id="PS50110">
    <property type="entry name" value="RESPONSE_REGULATORY"/>
    <property type="match status" value="1"/>
</dbReference>
<dbReference type="InterPro" id="IPR011006">
    <property type="entry name" value="CheY-like_superfamily"/>
</dbReference>
<protein>
    <submittedName>
        <fullName evidence="4">Response regulator receiver protein</fullName>
    </submittedName>
</protein>
<dbReference type="eggNOG" id="COG2204">
    <property type="taxonomic scope" value="Bacteria"/>
</dbReference>
<proteinExistence type="predicted"/>
<evidence type="ECO:0000256" key="2">
    <source>
        <dbReference type="PROSITE-ProRule" id="PRU00169"/>
    </source>
</evidence>
<evidence type="ECO:0000259" key="3">
    <source>
        <dbReference type="PROSITE" id="PS50110"/>
    </source>
</evidence>
<name>A8ZRU2_DESOH</name>
<organism evidence="4 5">
    <name type="scientific">Desulfosudis oleivorans (strain DSM 6200 / JCM 39069 / Hxd3)</name>
    <name type="common">Desulfococcus oleovorans</name>
    <dbReference type="NCBI Taxonomy" id="96561"/>
    <lineage>
        <taxon>Bacteria</taxon>
        <taxon>Pseudomonadati</taxon>
        <taxon>Thermodesulfobacteriota</taxon>
        <taxon>Desulfobacteria</taxon>
        <taxon>Desulfobacterales</taxon>
        <taxon>Desulfosudaceae</taxon>
        <taxon>Desulfosudis</taxon>
    </lineage>
</organism>
<keyword evidence="1 2" id="KW-0597">Phosphoprotein</keyword>
<dbReference type="KEGG" id="dol:Dole_0049"/>
<accession>A8ZRU2</accession>